<keyword evidence="5 10" id="KW-0548">Nucleotidyltransferase</keyword>
<dbReference type="HAMAP" id="MF_00244">
    <property type="entry name" value="NaMN_adenylyltr"/>
    <property type="match status" value="1"/>
</dbReference>
<evidence type="ECO:0000256" key="10">
    <source>
        <dbReference type="HAMAP-Rule" id="MF_00244"/>
    </source>
</evidence>
<dbReference type="SUPFAM" id="SSF52374">
    <property type="entry name" value="Nucleotidylyl transferase"/>
    <property type="match status" value="1"/>
</dbReference>
<keyword evidence="4 10" id="KW-0808">Transferase</keyword>
<proteinExistence type="inferred from homology"/>
<evidence type="ECO:0000256" key="5">
    <source>
        <dbReference type="ARBA" id="ARBA00022695"/>
    </source>
</evidence>
<evidence type="ECO:0000259" key="11">
    <source>
        <dbReference type="Pfam" id="PF01467"/>
    </source>
</evidence>
<keyword evidence="7 10" id="KW-0067">ATP-binding</keyword>
<evidence type="ECO:0000256" key="3">
    <source>
        <dbReference type="ARBA" id="ARBA00022642"/>
    </source>
</evidence>
<evidence type="ECO:0000256" key="7">
    <source>
        <dbReference type="ARBA" id="ARBA00022840"/>
    </source>
</evidence>
<dbReference type="NCBIfam" id="TIGR00125">
    <property type="entry name" value="cyt_tran_rel"/>
    <property type="match status" value="1"/>
</dbReference>
<dbReference type="PANTHER" id="PTHR39321:SF3">
    <property type="entry name" value="PHOSPHOPANTETHEINE ADENYLYLTRANSFERASE"/>
    <property type="match status" value="1"/>
</dbReference>
<gene>
    <name evidence="10" type="primary">nadD</name>
    <name evidence="12" type="ORF">ACFSFY_04700</name>
</gene>
<evidence type="ECO:0000256" key="9">
    <source>
        <dbReference type="ARBA" id="ARBA00048721"/>
    </source>
</evidence>
<dbReference type="InterPro" id="IPR004821">
    <property type="entry name" value="Cyt_trans-like"/>
</dbReference>
<evidence type="ECO:0000256" key="4">
    <source>
        <dbReference type="ARBA" id="ARBA00022679"/>
    </source>
</evidence>
<dbReference type="NCBIfam" id="NF000840">
    <property type="entry name" value="PRK00071.1-3"/>
    <property type="match status" value="1"/>
</dbReference>
<sequence>MKKIGILGGTFNPPHIGHLIIANEVKHALGLDEVRLMPTATPPHKASADTVTAVHRLRMVELAVEGIDGLKVSPFELKRGGVSYTYDSMKVLTEQEPMRQFFFIIGADMIDALPTWYRIDDLVKLVQFVGVNRPGYKGLSEYPVELLDTPQVDLSSSVIRQRFKAGKTVQLLVPKTVEAYIRQEGLYEFD</sequence>
<evidence type="ECO:0000313" key="12">
    <source>
        <dbReference type="EMBL" id="MFD1927362.1"/>
    </source>
</evidence>
<comment type="caution">
    <text evidence="12">The sequence shown here is derived from an EMBL/GenBank/DDBJ whole genome shotgun (WGS) entry which is preliminary data.</text>
</comment>
<dbReference type="InterPro" id="IPR005248">
    <property type="entry name" value="NadD/NMNAT"/>
</dbReference>
<evidence type="ECO:0000313" key="13">
    <source>
        <dbReference type="Proteomes" id="UP001597218"/>
    </source>
</evidence>
<dbReference type="EMBL" id="JBHUGI010000006">
    <property type="protein sequence ID" value="MFD1927362.1"/>
    <property type="molecule type" value="Genomic_DNA"/>
</dbReference>
<dbReference type="RefSeq" id="WP_381536008.1">
    <property type="nucleotide sequence ID" value="NZ_JBHUGI010000006.1"/>
</dbReference>
<dbReference type="Pfam" id="PF01467">
    <property type="entry name" value="CTP_transf_like"/>
    <property type="match status" value="1"/>
</dbReference>
<keyword evidence="8 10" id="KW-0520">NAD</keyword>
<dbReference type="EC" id="2.7.7.18" evidence="10"/>
<dbReference type="Gene3D" id="3.40.50.620">
    <property type="entry name" value="HUPs"/>
    <property type="match status" value="1"/>
</dbReference>
<accession>A0ABW4SD07</accession>
<evidence type="ECO:0000256" key="8">
    <source>
        <dbReference type="ARBA" id="ARBA00023027"/>
    </source>
</evidence>
<keyword evidence="13" id="KW-1185">Reference proteome</keyword>
<comment type="catalytic activity">
    <reaction evidence="9 10">
        <text>nicotinate beta-D-ribonucleotide + ATP + H(+) = deamido-NAD(+) + diphosphate</text>
        <dbReference type="Rhea" id="RHEA:22860"/>
        <dbReference type="ChEBI" id="CHEBI:15378"/>
        <dbReference type="ChEBI" id="CHEBI:30616"/>
        <dbReference type="ChEBI" id="CHEBI:33019"/>
        <dbReference type="ChEBI" id="CHEBI:57502"/>
        <dbReference type="ChEBI" id="CHEBI:58437"/>
        <dbReference type="EC" id="2.7.7.18"/>
    </reaction>
</comment>
<dbReference type="GO" id="GO:0004515">
    <property type="term" value="F:nicotinate-nucleotide adenylyltransferase activity"/>
    <property type="evidence" value="ECO:0007669"/>
    <property type="project" value="UniProtKB-EC"/>
</dbReference>
<comment type="function">
    <text evidence="1 10">Catalyzes the reversible adenylation of nicotinate mononucleotide (NaMN) to nicotinic acid adenine dinucleotide (NaAD).</text>
</comment>
<comment type="similarity">
    <text evidence="10">Belongs to the NadD family.</text>
</comment>
<protein>
    <recommendedName>
        <fullName evidence="10">Probable nicotinate-nucleotide adenylyltransferase</fullName>
        <ecNumber evidence="10">2.7.7.18</ecNumber>
    </recommendedName>
    <alternativeName>
        <fullName evidence="10">Deamido-NAD(+) diphosphorylase</fullName>
    </alternativeName>
    <alternativeName>
        <fullName evidence="10">Deamido-NAD(+) pyrophosphorylase</fullName>
    </alternativeName>
    <alternativeName>
        <fullName evidence="10">Nicotinate mononucleotide adenylyltransferase</fullName>
        <shortName evidence="10">NaMN adenylyltransferase</shortName>
    </alternativeName>
</protein>
<evidence type="ECO:0000256" key="1">
    <source>
        <dbReference type="ARBA" id="ARBA00002324"/>
    </source>
</evidence>
<dbReference type="NCBIfam" id="NF000841">
    <property type="entry name" value="PRK00071.1-4"/>
    <property type="match status" value="1"/>
</dbReference>
<dbReference type="NCBIfam" id="TIGR00482">
    <property type="entry name" value="nicotinate (nicotinamide) nucleotide adenylyltransferase"/>
    <property type="match status" value="1"/>
</dbReference>
<name>A0ABW4SD07_9BACL</name>
<evidence type="ECO:0000256" key="6">
    <source>
        <dbReference type="ARBA" id="ARBA00022741"/>
    </source>
</evidence>
<reference evidence="13" key="1">
    <citation type="journal article" date="2019" name="Int. J. Syst. Evol. Microbiol.">
        <title>The Global Catalogue of Microorganisms (GCM) 10K type strain sequencing project: providing services to taxonomists for standard genome sequencing and annotation.</title>
        <authorList>
            <consortium name="The Broad Institute Genomics Platform"/>
            <consortium name="The Broad Institute Genome Sequencing Center for Infectious Disease"/>
            <person name="Wu L."/>
            <person name="Ma J."/>
        </authorList>
    </citation>
    <scope>NUCLEOTIDE SEQUENCE [LARGE SCALE GENOMIC DNA]</scope>
    <source>
        <strain evidence="13">CGMCC 4.7177</strain>
    </source>
</reference>
<dbReference type="Proteomes" id="UP001597218">
    <property type="component" value="Unassembled WGS sequence"/>
</dbReference>
<dbReference type="InterPro" id="IPR014729">
    <property type="entry name" value="Rossmann-like_a/b/a_fold"/>
</dbReference>
<feature type="domain" description="Cytidyltransferase-like" evidence="11">
    <location>
        <begin position="6"/>
        <end position="162"/>
    </location>
</feature>
<dbReference type="PANTHER" id="PTHR39321">
    <property type="entry name" value="NICOTINATE-NUCLEOTIDE ADENYLYLTRANSFERASE-RELATED"/>
    <property type="match status" value="1"/>
</dbReference>
<keyword evidence="3 10" id="KW-0662">Pyridine nucleotide biosynthesis</keyword>
<organism evidence="12 13">
    <name type="scientific">Sporosarcina siberiensis</name>
    <dbReference type="NCBI Taxonomy" id="1365606"/>
    <lineage>
        <taxon>Bacteria</taxon>
        <taxon>Bacillati</taxon>
        <taxon>Bacillota</taxon>
        <taxon>Bacilli</taxon>
        <taxon>Bacillales</taxon>
        <taxon>Caryophanaceae</taxon>
        <taxon>Sporosarcina</taxon>
    </lineage>
</organism>
<evidence type="ECO:0000256" key="2">
    <source>
        <dbReference type="ARBA" id="ARBA00005019"/>
    </source>
</evidence>
<keyword evidence="6 10" id="KW-0547">Nucleotide-binding</keyword>
<dbReference type="CDD" id="cd02165">
    <property type="entry name" value="NMNAT"/>
    <property type="match status" value="1"/>
</dbReference>
<comment type="pathway">
    <text evidence="2 10">Cofactor biosynthesis; NAD(+) biosynthesis; deamido-NAD(+) from nicotinate D-ribonucleotide: step 1/1.</text>
</comment>